<evidence type="ECO:0000256" key="4">
    <source>
        <dbReference type="ARBA" id="ARBA00022840"/>
    </source>
</evidence>
<comment type="similarity">
    <text evidence="1">Belongs to the ABC transporter superfamily.</text>
</comment>
<dbReference type="GO" id="GO:0005524">
    <property type="term" value="F:ATP binding"/>
    <property type="evidence" value="ECO:0007669"/>
    <property type="project" value="UniProtKB-KW"/>
</dbReference>
<dbReference type="PANTHER" id="PTHR43335:SF4">
    <property type="entry name" value="ABC TRANSPORTER, ATP-BINDING PROTEIN"/>
    <property type="match status" value="1"/>
</dbReference>
<dbReference type="InterPro" id="IPR003593">
    <property type="entry name" value="AAA+_ATPase"/>
</dbReference>
<dbReference type="Pfam" id="PF00005">
    <property type="entry name" value="ABC_tran"/>
    <property type="match status" value="1"/>
</dbReference>
<dbReference type="PROSITE" id="PS50893">
    <property type="entry name" value="ABC_TRANSPORTER_2"/>
    <property type="match status" value="1"/>
</dbReference>
<evidence type="ECO:0000313" key="7">
    <source>
        <dbReference type="Proteomes" id="UP001499930"/>
    </source>
</evidence>
<evidence type="ECO:0000256" key="1">
    <source>
        <dbReference type="ARBA" id="ARBA00005417"/>
    </source>
</evidence>
<dbReference type="PANTHER" id="PTHR43335">
    <property type="entry name" value="ABC TRANSPORTER, ATP-BINDING PROTEIN"/>
    <property type="match status" value="1"/>
</dbReference>
<keyword evidence="7" id="KW-1185">Reference proteome</keyword>
<dbReference type="InterPro" id="IPR027417">
    <property type="entry name" value="P-loop_NTPase"/>
</dbReference>
<accession>A0ABP6LBZ7</accession>
<gene>
    <name evidence="6" type="ORF">GCM10017559_75810</name>
</gene>
<protein>
    <submittedName>
        <fullName evidence="6">ATP-binding cassette domain-containing protein</fullName>
    </submittedName>
</protein>
<dbReference type="Proteomes" id="UP001499930">
    <property type="component" value="Unassembled WGS sequence"/>
</dbReference>
<dbReference type="InterPro" id="IPR017871">
    <property type="entry name" value="ABC_transporter-like_CS"/>
</dbReference>
<dbReference type="SUPFAM" id="SSF52540">
    <property type="entry name" value="P-loop containing nucleoside triphosphate hydrolases"/>
    <property type="match status" value="1"/>
</dbReference>
<evidence type="ECO:0000259" key="5">
    <source>
        <dbReference type="PROSITE" id="PS50893"/>
    </source>
</evidence>
<proteinExistence type="inferred from homology"/>
<evidence type="ECO:0000256" key="3">
    <source>
        <dbReference type="ARBA" id="ARBA00022741"/>
    </source>
</evidence>
<keyword evidence="4 6" id="KW-0067">ATP-binding</keyword>
<reference evidence="7" key="1">
    <citation type="journal article" date="2019" name="Int. J. Syst. Evol. Microbiol.">
        <title>The Global Catalogue of Microorganisms (GCM) 10K type strain sequencing project: providing services to taxonomists for standard genome sequencing and annotation.</title>
        <authorList>
            <consortium name="The Broad Institute Genomics Platform"/>
            <consortium name="The Broad Institute Genome Sequencing Center for Infectious Disease"/>
            <person name="Wu L."/>
            <person name="Ma J."/>
        </authorList>
    </citation>
    <scope>NUCLEOTIDE SEQUENCE [LARGE SCALE GENOMIC DNA]</scope>
    <source>
        <strain evidence="7">JCM 3106</strain>
    </source>
</reference>
<organism evidence="6 7">
    <name type="scientific">Streptosporangium longisporum</name>
    <dbReference type="NCBI Taxonomy" id="46187"/>
    <lineage>
        <taxon>Bacteria</taxon>
        <taxon>Bacillati</taxon>
        <taxon>Actinomycetota</taxon>
        <taxon>Actinomycetes</taxon>
        <taxon>Streptosporangiales</taxon>
        <taxon>Streptosporangiaceae</taxon>
        <taxon>Streptosporangium</taxon>
    </lineage>
</organism>
<comment type="caution">
    <text evidence="6">The sequence shown here is derived from an EMBL/GenBank/DDBJ whole genome shotgun (WGS) entry which is preliminary data.</text>
</comment>
<keyword evidence="3" id="KW-0547">Nucleotide-binding</keyword>
<sequence>MSAISVTHLGKSFGAVRAVDDLSFTVERGTLTAFLGPNGAGKTTTLRMILGLVTPTDGTAVIGGTAYRDLERPVSTVGAVLEATAFHPGLSARTHLEALRIAAGLEAGRVAHVLEQVDLTGAADRRTKGFSLGMRQRLALASAMLGDPEILILDEPANGLDPAGMRWLRGFLQACVHRGRTVLVSTHVLAEIGQIADQAIIIGGGRLAWQGPLTSRTDLEELYLEVTR</sequence>
<dbReference type="RefSeq" id="WP_344905875.1">
    <property type="nucleotide sequence ID" value="NZ_BAAAWD010000025.1"/>
</dbReference>
<dbReference type="SMART" id="SM00382">
    <property type="entry name" value="AAA"/>
    <property type="match status" value="1"/>
</dbReference>
<keyword evidence="2" id="KW-0813">Transport</keyword>
<name>A0ABP6LBZ7_9ACTN</name>
<dbReference type="EMBL" id="BAAAWD010000025">
    <property type="protein sequence ID" value="GAA3036883.1"/>
    <property type="molecule type" value="Genomic_DNA"/>
</dbReference>
<dbReference type="InterPro" id="IPR003439">
    <property type="entry name" value="ABC_transporter-like_ATP-bd"/>
</dbReference>
<evidence type="ECO:0000313" key="6">
    <source>
        <dbReference type="EMBL" id="GAA3036883.1"/>
    </source>
</evidence>
<dbReference type="PROSITE" id="PS00211">
    <property type="entry name" value="ABC_TRANSPORTER_1"/>
    <property type="match status" value="1"/>
</dbReference>
<feature type="domain" description="ABC transporter" evidence="5">
    <location>
        <begin position="4"/>
        <end position="226"/>
    </location>
</feature>
<evidence type="ECO:0000256" key="2">
    <source>
        <dbReference type="ARBA" id="ARBA00022448"/>
    </source>
</evidence>
<dbReference type="Gene3D" id="3.40.50.300">
    <property type="entry name" value="P-loop containing nucleotide triphosphate hydrolases"/>
    <property type="match status" value="1"/>
</dbReference>